<feature type="non-terminal residue" evidence="1">
    <location>
        <position position="267"/>
    </location>
</feature>
<protein>
    <submittedName>
        <fullName evidence="1">Uncharacterized protein</fullName>
    </submittedName>
</protein>
<comment type="caution">
    <text evidence="1">The sequence shown here is derived from an EMBL/GenBank/DDBJ whole genome shotgun (WGS) entry which is preliminary data.</text>
</comment>
<evidence type="ECO:0000313" key="1">
    <source>
        <dbReference type="EMBL" id="CAE8612142.1"/>
    </source>
</evidence>
<dbReference type="EMBL" id="CAJNNV010025088">
    <property type="protein sequence ID" value="CAE8612142.1"/>
    <property type="molecule type" value="Genomic_DNA"/>
</dbReference>
<dbReference type="Proteomes" id="UP000654075">
    <property type="component" value="Unassembled WGS sequence"/>
</dbReference>
<organism evidence="1 2">
    <name type="scientific">Polarella glacialis</name>
    <name type="common">Dinoflagellate</name>
    <dbReference type="NCBI Taxonomy" id="89957"/>
    <lineage>
        <taxon>Eukaryota</taxon>
        <taxon>Sar</taxon>
        <taxon>Alveolata</taxon>
        <taxon>Dinophyceae</taxon>
        <taxon>Suessiales</taxon>
        <taxon>Suessiaceae</taxon>
        <taxon>Polarella</taxon>
    </lineage>
</organism>
<dbReference type="OrthoDB" id="10053569at2759"/>
<proteinExistence type="predicted"/>
<keyword evidence="2" id="KW-1185">Reference proteome</keyword>
<dbReference type="AlphaFoldDB" id="A0A813FJJ4"/>
<dbReference type="Gene3D" id="3.40.50.11350">
    <property type="match status" value="1"/>
</dbReference>
<reference evidence="1" key="1">
    <citation type="submission" date="2021-02" db="EMBL/GenBank/DDBJ databases">
        <authorList>
            <person name="Dougan E. K."/>
            <person name="Rhodes N."/>
            <person name="Thang M."/>
            <person name="Chan C."/>
        </authorList>
    </citation>
    <scope>NUCLEOTIDE SEQUENCE</scope>
</reference>
<name>A0A813FJJ4_POLGL</name>
<evidence type="ECO:0000313" key="2">
    <source>
        <dbReference type="Proteomes" id="UP000654075"/>
    </source>
</evidence>
<gene>
    <name evidence="1" type="ORF">PGLA1383_LOCUS29940</name>
</gene>
<sequence>ARAVLATAEPGQPQVLFLATDCLQAAAEFRAAFPKGGKVQLCCRAEVKRSEGGVRPDGIDNEVHRGPCEVVDAEDALVDAICLSRCSDLVCMDSNLSIFVSLLSPEIQLHALSSVLPPGWEEIASRPAEPVHSAYRVVYSPGVFVSELPSSASELIGTLMYGQQFLTTGRLWDGWVELLDGGWLRLRGENSSCWALADDANPGSFSMRRASGQLLEADGPRILRSWDHQPRASLPPAAVLAARRSSCIFSTWARVRLAAHPNRRTLR</sequence>
<accession>A0A813FJJ4</accession>